<reference evidence="1" key="1">
    <citation type="submission" date="2014-11" db="EMBL/GenBank/DDBJ databases">
        <authorList>
            <person name="Amaro Gonzalez C."/>
        </authorList>
    </citation>
    <scope>NUCLEOTIDE SEQUENCE</scope>
</reference>
<organism evidence="1">
    <name type="scientific">Anguilla anguilla</name>
    <name type="common">European freshwater eel</name>
    <name type="synonym">Muraena anguilla</name>
    <dbReference type="NCBI Taxonomy" id="7936"/>
    <lineage>
        <taxon>Eukaryota</taxon>
        <taxon>Metazoa</taxon>
        <taxon>Chordata</taxon>
        <taxon>Craniata</taxon>
        <taxon>Vertebrata</taxon>
        <taxon>Euteleostomi</taxon>
        <taxon>Actinopterygii</taxon>
        <taxon>Neopterygii</taxon>
        <taxon>Teleostei</taxon>
        <taxon>Anguilliformes</taxon>
        <taxon>Anguillidae</taxon>
        <taxon>Anguilla</taxon>
    </lineage>
</organism>
<protein>
    <submittedName>
        <fullName evidence="1">Uncharacterized protein</fullName>
    </submittedName>
</protein>
<proteinExistence type="predicted"/>
<accession>A0A0E9TM17</accession>
<dbReference type="AlphaFoldDB" id="A0A0E9TM17"/>
<reference evidence="1" key="2">
    <citation type="journal article" date="2015" name="Fish Shellfish Immunol.">
        <title>Early steps in the European eel (Anguilla anguilla)-Vibrio vulnificus interaction in the gills: Role of the RtxA13 toxin.</title>
        <authorList>
            <person name="Callol A."/>
            <person name="Pajuelo D."/>
            <person name="Ebbesson L."/>
            <person name="Teles M."/>
            <person name="MacKenzie S."/>
            <person name="Amaro C."/>
        </authorList>
    </citation>
    <scope>NUCLEOTIDE SEQUENCE</scope>
</reference>
<name>A0A0E9TM17_ANGAN</name>
<evidence type="ECO:0000313" key="1">
    <source>
        <dbReference type="EMBL" id="JAH54512.1"/>
    </source>
</evidence>
<dbReference type="EMBL" id="GBXM01054065">
    <property type="protein sequence ID" value="JAH54512.1"/>
    <property type="molecule type" value="Transcribed_RNA"/>
</dbReference>
<sequence>MKPKCLYLNCGFSCLPFPLSQSMFEPGDGSVMIKSITFTLKGTV</sequence>